<dbReference type="PANTHER" id="PTHR33120">
    <property type="entry name" value="EXPRESSED PROTEIN-RELATED"/>
    <property type="match status" value="1"/>
</dbReference>
<feature type="domain" description="DUF3615" evidence="1">
    <location>
        <begin position="490"/>
        <end position="532"/>
    </location>
</feature>
<dbReference type="EMBL" id="CM009752">
    <property type="protein sequence ID" value="PUZ60537.1"/>
    <property type="molecule type" value="Genomic_DNA"/>
</dbReference>
<gene>
    <name evidence="3" type="ORF">GQ55_4G139600</name>
</gene>
<sequence length="638" mass="72512">MARNISLILRFTYGYYDEVLNALPLERMPALAPRLLKAGVCFGFGDPVTNIIINTLSFIPDKDAEPACGEPVPEPDGARIRKRKQMMKDLWDARAREEILSKIVAGNIPSSPQARTIAEHSLEGLVTFLTSYFRYLPTWDALRFLCVSRADLLVAICLIELGRCRRRKFRFRIHSHTVKTAFKCAALSAKLPNVDVFLTGMSALVSHLTHIVPPDNFRRRCYSVEDVIRLSKLFEETPKPQKQTIPMHLAGIRFHQYDMKDPYGVYLKAISWMPMKDFHGLYHHGFLKAGYCYGPFNPFFNIIVNTVWYDTAFPTPGALELDMICTRILIRVESQSLDGLINLLLACISRISEHDAMIYLLKSNLELSQAIHMVGKDGYDTSSWDANAYKAAADASSDPQIEAYVHFVRESLPMVESAIWKLLSTQTLSSSKILHLSTLLSSSRSHPSKSLELTDELTKDALEMVSSYKEKFFSQQNFVRKKVEATLLNCEQTKGQYELRFICTVNESVGSKSFRDLKYSYSHINFWASPKIKHPVSNLSTNVEGSRIVHPVQSYCGGVMDFEKMATGRHTLTNPRIISHGELIACPVGIFVEDYNYFDPARDAKFIRAMNKTAWEEKLNWGDKIRRIKQTAALKMDL</sequence>
<dbReference type="Pfam" id="PF12274">
    <property type="entry name" value="DUF3615"/>
    <property type="match status" value="1"/>
</dbReference>
<dbReference type="InterPro" id="IPR046527">
    <property type="entry name" value="PIR2-like_helical"/>
</dbReference>
<dbReference type="Proteomes" id="UP000244336">
    <property type="component" value="Chromosome 4"/>
</dbReference>
<dbReference type="Pfam" id="PF20235">
    <property type="entry name" value="PIR2-like_helical"/>
    <property type="match status" value="2"/>
</dbReference>
<dbReference type="OrthoDB" id="668319at2759"/>
<name>A0A2T7DY78_9POAL</name>
<evidence type="ECO:0000313" key="3">
    <source>
        <dbReference type="EMBL" id="PUZ60537.1"/>
    </source>
</evidence>
<evidence type="ECO:0000259" key="2">
    <source>
        <dbReference type="Pfam" id="PF20235"/>
    </source>
</evidence>
<proteinExistence type="predicted"/>
<feature type="domain" description="PIR2-like helical" evidence="2">
    <location>
        <begin position="14"/>
        <end position="159"/>
    </location>
</feature>
<reference evidence="3 4" key="1">
    <citation type="submission" date="2018-04" db="EMBL/GenBank/DDBJ databases">
        <title>WGS assembly of Panicum hallii var. hallii HAL2.</title>
        <authorList>
            <person name="Lovell J."/>
            <person name="Jenkins J."/>
            <person name="Lowry D."/>
            <person name="Mamidi S."/>
            <person name="Sreedasyam A."/>
            <person name="Weng X."/>
            <person name="Barry K."/>
            <person name="Bonette J."/>
            <person name="Campitelli B."/>
            <person name="Daum C."/>
            <person name="Gordon S."/>
            <person name="Gould B."/>
            <person name="Lipzen A."/>
            <person name="MacQueen A."/>
            <person name="Palacio-Mejia J."/>
            <person name="Plott C."/>
            <person name="Shakirov E."/>
            <person name="Shu S."/>
            <person name="Yoshinaga Y."/>
            <person name="Zane M."/>
            <person name="Rokhsar D."/>
            <person name="Grimwood J."/>
            <person name="Schmutz J."/>
            <person name="Juenger T."/>
        </authorList>
    </citation>
    <scope>NUCLEOTIDE SEQUENCE [LARGE SCALE GENOMIC DNA]</scope>
    <source>
        <strain evidence="4">cv. HAL2</strain>
    </source>
</reference>
<feature type="domain" description="PIR2-like helical" evidence="2">
    <location>
        <begin position="264"/>
        <end position="374"/>
    </location>
</feature>
<dbReference type="PANTHER" id="PTHR33120:SF43">
    <property type="entry name" value="PIR2-LIKE HELICAL DOMAIN-CONTAINING PROTEIN"/>
    <property type="match status" value="1"/>
</dbReference>
<dbReference type="Gramene" id="PUZ60537">
    <property type="protein sequence ID" value="PUZ60537"/>
    <property type="gene ID" value="GQ55_4G139600"/>
</dbReference>
<evidence type="ECO:0000313" key="4">
    <source>
        <dbReference type="Proteomes" id="UP000244336"/>
    </source>
</evidence>
<dbReference type="AlphaFoldDB" id="A0A2T7DY78"/>
<protein>
    <submittedName>
        <fullName evidence="3">Uncharacterized protein</fullName>
    </submittedName>
</protein>
<evidence type="ECO:0000259" key="1">
    <source>
        <dbReference type="Pfam" id="PF12274"/>
    </source>
</evidence>
<keyword evidence="4" id="KW-1185">Reference proteome</keyword>
<dbReference type="InterPro" id="IPR022059">
    <property type="entry name" value="DUF3615"/>
</dbReference>
<accession>A0A2T7DY78</accession>
<organism evidence="3 4">
    <name type="scientific">Panicum hallii var. hallii</name>
    <dbReference type="NCBI Taxonomy" id="1504633"/>
    <lineage>
        <taxon>Eukaryota</taxon>
        <taxon>Viridiplantae</taxon>
        <taxon>Streptophyta</taxon>
        <taxon>Embryophyta</taxon>
        <taxon>Tracheophyta</taxon>
        <taxon>Spermatophyta</taxon>
        <taxon>Magnoliopsida</taxon>
        <taxon>Liliopsida</taxon>
        <taxon>Poales</taxon>
        <taxon>Poaceae</taxon>
        <taxon>PACMAD clade</taxon>
        <taxon>Panicoideae</taxon>
        <taxon>Panicodae</taxon>
        <taxon>Paniceae</taxon>
        <taxon>Panicinae</taxon>
        <taxon>Panicum</taxon>
        <taxon>Panicum sect. Panicum</taxon>
    </lineage>
</organism>